<dbReference type="RefSeq" id="WP_198839742.1">
    <property type="nucleotide sequence ID" value="NZ_JAEHFJ010000001.1"/>
</dbReference>
<organism evidence="1 2">
    <name type="scientific">Aureibaculum flavum</name>
    <dbReference type="NCBI Taxonomy" id="2795986"/>
    <lineage>
        <taxon>Bacteria</taxon>
        <taxon>Pseudomonadati</taxon>
        <taxon>Bacteroidota</taxon>
        <taxon>Flavobacteriia</taxon>
        <taxon>Flavobacteriales</taxon>
        <taxon>Flavobacteriaceae</taxon>
        <taxon>Aureibaculum</taxon>
    </lineage>
</organism>
<dbReference type="EMBL" id="JAEHFJ010000001">
    <property type="protein sequence ID" value="MBJ2172920.1"/>
    <property type="molecule type" value="Genomic_DNA"/>
</dbReference>
<comment type="caution">
    <text evidence="1">The sequence shown here is derived from an EMBL/GenBank/DDBJ whole genome shotgun (WGS) entry which is preliminary data.</text>
</comment>
<sequence>MFSKCQLIKIPKLSGSKGSIYTILIDEEENTSFKNFVLNNQDLFKSEIKDIVSRLKTMGSKTGMSEYFFKLKEGNPGDGVCALYDEENSNLRLYCIRYGSQLIIIGGGGHKPKSIRTFQEDANLERENYILRELSKLITEKMRDREIHFSEDGMNFEGDLTIENLYYE</sequence>
<proteinExistence type="predicted"/>
<evidence type="ECO:0000313" key="2">
    <source>
        <dbReference type="Proteomes" id="UP000623301"/>
    </source>
</evidence>
<name>A0ABS0WLS0_9FLAO</name>
<reference evidence="1 2" key="1">
    <citation type="submission" date="2020-12" db="EMBL/GenBank/DDBJ databases">
        <title>Aureibaculum luteum sp. nov. and Aureibaculum flavum sp. nov., novel members of the family Flavobacteriaceae isolated from Antarctic intertidal sediments.</title>
        <authorList>
            <person name="He X."/>
            <person name="Zhang X."/>
        </authorList>
    </citation>
    <scope>NUCLEOTIDE SEQUENCE [LARGE SCALE GENOMIC DNA]</scope>
    <source>
        <strain evidence="1 2">A20</strain>
    </source>
</reference>
<evidence type="ECO:0000313" key="1">
    <source>
        <dbReference type="EMBL" id="MBJ2172920.1"/>
    </source>
</evidence>
<dbReference type="Proteomes" id="UP000623301">
    <property type="component" value="Unassembled WGS sequence"/>
</dbReference>
<accession>A0ABS0WLS0</accession>
<keyword evidence="2" id="KW-1185">Reference proteome</keyword>
<gene>
    <name evidence="1" type="ORF">JBL43_01640</name>
</gene>
<protein>
    <submittedName>
        <fullName evidence="1">Uncharacterized protein</fullName>
    </submittedName>
</protein>